<sequence>MKYCSAVGLLFFVAACTSQEEGAGISSQRDIYVEDKCYTGSGVKSLTASFDEFMSERQKELALLRTELSAENYEQLEFALQHFTTYWGKLAQERDLACEQYATCSFLRLKSPELHNQSNFCDGSGFEYSVSRAKMLNFYSDIERLQLQKNAP</sequence>
<gene>
    <name evidence="1" type="ORF">ABT56_11870</name>
</gene>
<accession>A0A0J1H0Q9</accession>
<organism evidence="1 2">
    <name type="scientific">Photobacterium aquae</name>
    <dbReference type="NCBI Taxonomy" id="1195763"/>
    <lineage>
        <taxon>Bacteria</taxon>
        <taxon>Pseudomonadati</taxon>
        <taxon>Pseudomonadota</taxon>
        <taxon>Gammaproteobacteria</taxon>
        <taxon>Vibrionales</taxon>
        <taxon>Vibrionaceae</taxon>
        <taxon>Photobacterium</taxon>
    </lineage>
</organism>
<name>A0A0J1H0Q9_9GAMM</name>
<keyword evidence="2" id="KW-1185">Reference proteome</keyword>
<evidence type="ECO:0000313" key="1">
    <source>
        <dbReference type="EMBL" id="KLV05406.1"/>
    </source>
</evidence>
<proteinExistence type="predicted"/>
<dbReference type="EMBL" id="LDOT01000014">
    <property type="protein sequence ID" value="KLV05406.1"/>
    <property type="molecule type" value="Genomic_DNA"/>
</dbReference>
<reference evidence="1 2" key="1">
    <citation type="submission" date="2015-05" db="EMBL/GenBank/DDBJ databases">
        <title>Photobacterium galathea sp. nov.</title>
        <authorList>
            <person name="Machado H."/>
            <person name="Gram L."/>
        </authorList>
    </citation>
    <scope>NUCLEOTIDE SEQUENCE [LARGE SCALE GENOMIC DNA]</scope>
    <source>
        <strain evidence="1 2">CGMCC 1.12159</strain>
    </source>
</reference>
<dbReference type="OrthoDB" id="5819408at2"/>
<comment type="caution">
    <text evidence="1">The sequence shown here is derived from an EMBL/GenBank/DDBJ whole genome shotgun (WGS) entry which is preliminary data.</text>
</comment>
<protein>
    <submittedName>
        <fullName evidence="1">Uncharacterized protein</fullName>
    </submittedName>
</protein>
<dbReference type="RefSeq" id="WP_047879088.1">
    <property type="nucleotide sequence ID" value="NZ_LDOT01000014.1"/>
</dbReference>
<dbReference type="AlphaFoldDB" id="A0A0J1H0Q9"/>
<dbReference type="PATRIC" id="fig|1195763.3.peg.2505"/>
<dbReference type="Proteomes" id="UP000036097">
    <property type="component" value="Unassembled WGS sequence"/>
</dbReference>
<dbReference type="PROSITE" id="PS51257">
    <property type="entry name" value="PROKAR_LIPOPROTEIN"/>
    <property type="match status" value="1"/>
</dbReference>
<evidence type="ECO:0000313" key="2">
    <source>
        <dbReference type="Proteomes" id="UP000036097"/>
    </source>
</evidence>